<protein>
    <recommendedName>
        <fullName evidence="1">N-acetyltransferase domain-containing protein</fullName>
    </recommendedName>
</protein>
<dbReference type="OrthoDB" id="2115692at2759"/>
<dbReference type="PANTHER" id="PTHR42791:SF17">
    <property type="entry name" value="ACETYLTRANSFERASE, GNAT FAMILY FAMILY (AFU_ORTHOLOGUE AFUA_8G05690)"/>
    <property type="match status" value="1"/>
</dbReference>
<name>A0A1V6P9J0_PENDC</name>
<dbReference type="STRING" id="69771.A0A1V6P9J0"/>
<dbReference type="SUPFAM" id="SSF55729">
    <property type="entry name" value="Acyl-CoA N-acyltransferases (Nat)"/>
    <property type="match status" value="1"/>
</dbReference>
<evidence type="ECO:0000313" key="3">
    <source>
        <dbReference type="Proteomes" id="UP000191522"/>
    </source>
</evidence>
<dbReference type="PANTHER" id="PTHR42791">
    <property type="entry name" value="GNAT FAMILY ACETYLTRANSFERASE"/>
    <property type="match status" value="1"/>
</dbReference>
<keyword evidence="3" id="KW-1185">Reference proteome</keyword>
<feature type="domain" description="N-acetyltransferase" evidence="1">
    <location>
        <begin position="6"/>
        <end position="196"/>
    </location>
</feature>
<dbReference type="CDD" id="cd04301">
    <property type="entry name" value="NAT_SF"/>
    <property type="match status" value="1"/>
</dbReference>
<proteinExistence type="predicted"/>
<dbReference type="EMBL" id="MDYL01000014">
    <property type="protein sequence ID" value="OQD73651.1"/>
    <property type="molecule type" value="Genomic_DNA"/>
</dbReference>
<reference evidence="3" key="1">
    <citation type="journal article" date="2017" name="Nat. Microbiol.">
        <title>Global analysis of biosynthetic gene clusters reveals vast potential of secondary metabolite production in Penicillium species.</title>
        <authorList>
            <person name="Nielsen J.C."/>
            <person name="Grijseels S."/>
            <person name="Prigent S."/>
            <person name="Ji B."/>
            <person name="Dainat J."/>
            <person name="Nielsen K.F."/>
            <person name="Frisvad J.C."/>
            <person name="Workman M."/>
            <person name="Nielsen J."/>
        </authorList>
    </citation>
    <scope>NUCLEOTIDE SEQUENCE [LARGE SCALE GENOMIC DNA]</scope>
    <source>
        <strain evidence="3">IBT 11843</strain>
    </source>
</reference>
<organism evidence="2 3">
    <name type="scientific">Penicillium decumbens</name>
    <dbReference type="NCBI Taxonomy" id="69771"/>
    <lineage>
        <taxon>Eukaryota</taxon>
        <taxon>Fungi</taxon>
        <taxon>Dikarya</taxon>
        <taxon>Ascomycota</taxon>
        <taxon>Pezizomycotina</taxon>
        <taxon>Eurotiomycetes</taxon>
        <taxon>Eurotiomycetidae</taxon>
        <taxon>Eurotiales</taxon>
        <taxon>Aspergillaceae</taxon>
        <taxon>Penicillium</taxon>
    </lineage>
</organism>
<comment type="caution">
    <text evidence="2">The sequence shown here is derived from an EMBL/GenBank/DDBJ whole genome shotgun (WGS) entry which is preliminary data.</text>
</comment>
<dbReference type="PROSITE" id="PS51186">
    <property type="entry name" value="GNAT"/>
    <property type="match status" value="1"/>
</dbReference>
<dbReference type="Pfam" id="PF13508">
    <property type="entry name" value="Acetyltransf_7"/>
    <property type="match status" value="1"/>
</dbReference>
<gene>
    <name evidence="2" type="ORF">PENDEC_c014G06863</name>
</gene>
<dbReference type="InterPro" id="IPR000182">
    <property type="entry name" value="GNAT_dom"/>
</dbReference>
<dbReference type="OMA" id="WYNAFTT"/>
<dbReference type="GO" id="GO:0016747">
    <property type="term" value="F:acyltransferase activity, transferring groups other than amino-acyl groups"/>
    <property type="evidence" value="ECO:0007669"/>
    <property type="project" value="InterPro"/>
</dbReference>
<dbReference type="InterPro" id="IPR016181">
    <property type="entry name" value="Acyl_CoA_acyltransferase"/>
</dbReference>
<dbReference type="InterPro" id="IPR052523">
    <property type="entry name" value="Trichothecene_AcTrans"/>
</dbReference>
<evidence type="ECO:0000313" key="2">
    <source>
        <dbReference type="EMBL" id="OQD73651.1"/>
    </source>
</evidence>
<dbReference type="Proteomes" id="UP000191522">
    <property type="component" value="Unassembled WGS sequence"/>
</dbReference>
<dbReference type="AlphaFoldDB" id="A0A1V6P9J0"/>
<accession>A0A1V6P9J0</accession>
<evidence type="ECO:0000259" key="1">
    <source>
        <dbReference type="PROSITE" id="PS51186"/>
    </source>
</evidence>
<sequence length="199" mass="22722">MEGNLLVLEPVTVEDVPALTTLWYETFTDPAIQYLWPDTPGMRQWWDEANRRDLTDKPYQRYVKVVDPESKDAQGRSRIVAYAKWDLAMPDERGCRFPPWHEDMPKQDCDNFFNTLERNRKRVFGDAKHYWTHPDYRGRGAGSMLVKYGCDLADENGVGAYVDASKAGAPLYAKFGFVDESGPDSGDVAAMARRCPDKT</sequence>
<dbReference type="Gene3D" id="3.40.630.30">
    <property type="match status" value="1"/>
</dbReference>